<evidence type="ECO:0000256" key="2">
    <source>
        <dbReference type="SAM" id="MobiDB-lite"/>
    </source>
</evidence>
<proteinExistence type="predicted"/>
<feature type="region of interest" description="Disordered" evidence="2">
    <location>
        <begin position="148"/>
        <end position="169"/>
    </location>
</feature>
<dbReference type="Proteomes" id="UP000659061">
    <property type="component" value="Unassembled WGS sequence"/>
</dbReference>
<evidence type="ECO:0000313" key="6">
    <source>
        <dbReference type="Proteomes" id="UP000587211"/>
    </source>
</evidence>
<dbReference type="InterPro" id="IPR002563">
    <property type="entry name" value="Flavin_Rdtase-like_dom"/>
</dbReference>
<dbReference type="Proteomes" id="UP000587211">
    <property type="component" value="Unassembled WGS sequence"/>
</dbReference>
<dbReference type="PANTHER" id="PTHR30466">
    <property type="entry name" value="FLAVIN REDUCTASE"/>
    <property type="match status" value="1"/>
</dbReference>
<reference evidence="5 6" key="1">
    <citation type="submission" date="2020-07" db="EMBL/GenBank/DDBJ databases">
        <title>Sequencing the genomes of 1000 actinobacteria strains.</title>
        <authorList>
            <person name="Klenk H.-P."/>
        </authorList>
    </citation>
    <scope>NUCLEOTIDE SEQUENCE [LARGE SCALE GENOMIC DNA]</scope>
    <source>
        <strain evidence="5 6">DSM 19087</strain>
    </source>
</reference>
<keyword evidence="6" id="KW-1185">Reference proteome</keyword>
<accession>A0A8I0FUD2</accession>
<reference evidence="4" key="2">
    <citation type="submission" date="2020-09" db="EMBL/GenBank/DDBJ databases">
        <title>Novel species in genus Aeromicrobium.</title>
        <authorList>
            <person name="Zhang G."/>
        </authorList>
    </citation>
    <scope>NUCLEOTIDE SEQUENCE</scope>
    <source>
        <strain evidence="4">SSW1-57</strain>
    </source>
</reference>
<evidence type="ECO:0000313" key="7">
    <source>
        <dbReference type="Proteomes" id="UP000659061"/>
    </source>
</evidence>
<evidence type="ECO:0000259" key="3">
    <source>
        <dbReference type="Pfam" id="PF01613"/>
    </source>
</evidence>
<dbReference type="Gene3D" id="2.30.110.10">
    <property type="entry name" value="Electron Transport, Fmn-binding Protein, Chain A"/>
    <property type="match status" value="1"/>
</dbReference>
<dbReference type="AlphaFoldDB" id="A0A8I0FUD2"/>
<organism evidence="4 7">
    <name type="scientific">Aeromicrobium tamlense</name>
    <dbReference type="NCBI Taxonomy" id="375541"/>
    <lineage>
        <taxon>Bacteria</taxon>
        <taxon>Bacillati</taxon>
        <taxon>Actinomycetota</taxon>
        <taxon>Actinomycetes</taxon>
        <taxon>Propionibacteriales</taxon>
        <taxon>Nocardioidaceae</taxon>
        <taxon>Aeromicrobium</taxon>
    </lineage>
</organism>
<sequence length="169" mass="18306">MSDEAFESLMTSVDPPLVVVTTAAEDERAGCLVGFHSQSSIDSGHYSLWLSKANHTYRTGLRATHFAVHFLTDQDHALAERFGTVCSAETDKFADLEVDTDEHGTPLLRDLPNRLLLERIAVLDDGGDHVCLTTRVLSAHSGGPFTPLRVSDADDLEPGHPAEARAVSP</sequence>
<dbReference type="GO" id="GO:0042602">
    <property type="term" value="F:riboflavin reductase (NADPH) activity"/>
    <property type="evidence" value="ECO:0007669"/>
    <property type="project" value="TreeGrafter"/>
</dbReference>
<keyword evidence="1" id="KW-0560">Oxidoreductase</keyword>
<dbReference type="Pfam" id="PF01613">
    <property type="entry name" value="Flavin_Reduct"/>
    <property type="match status" value="1"/>
</dbReference>
<dbReference type="GO" id="GO:0010181">
    <property type="term" value="F:FMN binding"/>
    <property type="evidence" value="ECO:0007669"/>
    <property type="project" value="InterPro"/>
</dbReference>
<dbReference type="SUPFAM" id="SSF50475">
    <property type="entry name" value="FMN-binding split barrel"/>
    <property type="match status" value="1"/>
</dbReference>
<name>A0A8I0FUD2_9ACTN</name>
<comment type="caution">
    <text evidence="4">The sequence shown here is derived from an EMBL/GenBank/DDBJ whole genome shotgun (WGS) entry which is preliminary data.</text>
</comment>
<feature type="domain" description="Flavin reductase like" evidence="3">
    <location>
        <begin position="13"/>
        <end position="140"/>
    </location>
</feature>
<dbReference type="PANTHER" id="PTHR30466:SF15">
    <property type="entry name" value="POSSIBLE OXIDOREDUCTASE"/>
    <property type="match status" value="1"/>
</dbReference>
<dbReference type="InterPro" id="IPR050268">
    <property type="entry name" value="NADH-dep_flavin_reductase"/>
</dbReference>
<dbReference type="RefSeq" id="WP_179423339.1">
    <property type="nucleotide sequence ID" value="NZ_BAAAMP010000002.1"/>
</dbReference>
<dbReference type="EMBL" id="JACBZN010000001">
    <property type="protein sequence ID" value="NYI37126.1"/>
    <property type="molecule type" value="Genomic_DNA"/>
</dbReference>
<dbReference type="InterPro" id="IPR012349">
    <property type="entry name" value="Split_barrel_FMN-bd"/>
</dbReference>
<dbReference type="EMBL" id="JACWMT010000001">
    <property type="protein sequence ID" value="MBD1268966.1"/>
    <property type="molecule type" value="Genomic_DNA"/>
</dbReference>
<protein>
    <submittedName>
        <fullName evidence="4 5">Flavin reductase</fullName>
    </submittedName>
</protein>
<evidence type="ECO:0000256" key="1">
    <source>
        <dbReference type="ARBA" id="ARBA00023002"/>
    </source>
</evidence>
<gene>
    <name evidence="5" type="ORF">BJ975_000501</name>
    <name evidence="4" type="ORF">IDH50_01850</name>
</gene>
<evidence type="ECO:0000313" key="5">
    <source>
        <dbReference type="EMBL" id="NYI37126.1"/>
    </source>
</evidence>
<evidence type="ECO:0000313" key="4">
    <source>
        <dbReference type="EMBL" id="MBD1268966.1"/>
    </source>
</evidence>